<dbReference type="GO" id="GO:0005819">
    <property type="term" value="C:spindle"/>
    <property type="evidence" value="ECO:0007669"/>
    <property type="project" value="TreeGrafter"/>
</dbReference>
<keyword evidence="2" id="KW-0963">Cytoplasm</keyword>
<evidence type="ECO:0008006" key="6">
    <source>
        <dbReference type="Google" id="ProtNLM"/>
    </source>
</evidence>
<feature type="region of interest" description="Disordered" evidence="4">
    <location>
        <begin position="67"/>
        <end position="93"/>
    </location>
</feature>
<dbReference type="AlphaFoldDB" id="A0A7S2R8D6"/>
<dbReference type="PANTHER" id="PTHR12085:SF3">
    <property type="entry name" value="SERINE_THREONINE-PROTEIN PHOSPHATASE 2A REGULATORY SUBUNIT B'' SUBUNIT GAMMA"/>
    <property type="match status" value="1"/>
</dbReference>
<dbReference type="CDD" id="cd21505">
    <property type="entry name" value="PPP2R3C"/>
    <property type="match status" value="1"/>
</dbReference>
<dbReference type="InterPro" id="IPR011992">
    <property type="entry name" value="EF-hand-dom_pair"/>
</dbReference>
<dbReference type="InterPro" id="IPR039865">
    <property type="entry name" value="PPP2R3C"/>
</dbReference>
<comment type="subcellular location">
    <subcellularLocation>
        <location evidence="1">Cytoplasm</location>
    </subcellularLocation>
</comment>
<protein>
    <recommendedName>
        <fullName evidence="6">Serine/threonine-protein phosphatase 2A regulatory subunit B'' subunit gamma</fullName>
    </recommendedName>
</protein>
<dbReference type="EMBL" id="HBHK01001152">
    <property type="protein sequence ID" value="CAD9663473.1"/>
    <property type="molecule type" value="Transcribed_RNA"/>
</dbReference>
<dbReference type="PANTHER" id="PTHR12085">
    <property type="entry name" value="SERINE/THREONINE-PROTEIN PHOSPHATASE 2A REGULATORY SUBUNIT B'' SUBUNIT GAMMA"/>
    <property type="match status" value="1"/>
</dbReference>
<evidence type="ECO:0000256" key="3">
    <source>
        <dbReference type="ARBA" id="ARBA00022837"/>
    </source>
</evidence>
<evidence type="ECO:0000256" key="4">
    <source>
        <dbReference type="SAM" id="MobiDB-lite"/>
    </source>
</evidence>
<dbReference type="GO" id="GO:0030865">
    <property type="term" value="P:cortical cytoskeleton organization"/>
    <property type="evidence" value="ECO:0007669"/>
    <property type="project" value="TreeGrafter"/>
</dbReference>
<accession>A0A7S2R8D6</accession>
<dbReference type="InterPro" id="IPR018247">
    <property type="entry name" value="EF_Hand_1_Ca_BS"/>
</dbReference>
<sequence length="498" mass="58111">MSWQWSELLKEYESAHAIRGEIDSGHEVQRRLCQIFSEREEMAVKKDPTLELIPRFYFPKRTVSTLAVHHPGSPSEKTGELPSGGSQGNEGNEISTAQRLLRKISRTRSLQRKSSEVLIEDDLRNIYEALGRNNSPPFVSQPHEDGLTEHEYSGRINYDDFCTVREELASHLGHVFTPRVFSKFRRDEWGRISVQFFFQYVCRIVNLQRNRIQLYVYDTHGDGCLREQDLENYIYELIPSLHALVDLQENFYPFYVFTAVRKFFFFLDPKHTCKIPIRDLVTSSILHELLHLQTYNDEMDREEADQFNWFSSHNTLRVYSQYLELDVDRNGMLSRSEIAGYGTGSLTTVLLDRVFEECLTYEGEMDYKTFLDFVLAMETKKSAQSLAYFFRLLDIKKSGYLDRFTINYFFREIVQRLRELDGGASGGDTVQVDDVTDEIFDMCKPAHPARISLQDLIECGVGDTIVTMLTDLSGFWAYDNREHLIAEEAKEERREYET</sequence>
<dbReference type="Gene3D" id="1.10.238.10">
    <property type="entry name" value="EF-hand"/>
    <property type="match status" value="2"/>
</dbReference>
<evidence type="ECO:0000313" key="5">
    <source>
        <dbReference type="EMBL" id="CAD9663473.1"/>
    </source>
</evidence>
<name>A0A7S2R8D6_9STRA</name>
<evidence type="ECO:0000256" key="2">
    <source>
        <dbReference type="ARBA" id="ARBA00022490"/>
    </source>
</evidence>
<gene>
    <name evidence="5" type="ORF">QSP1433_LOCUS673</name>
</gene>
<keyword evidence="3" id="KW-0106">Calcium</keyword>
<reference evidence="5" key="1">
    <citation type="submission" date="2021-01" db="EMBL/GenBank/DDBJ databases">
        <authorList>
            <person name="Corre E."/>
            <person name="Pelletier E."/>
            <person name="Niang G."/>
            <person name="Scheremetjew M."/>
            <person name="Finn R."/>
            <person name="Kale V."/>
            <person name="Holt S."/>
            <person name="Cochrane G."/>
            <person name="Meng A."/>
            <person name="Brown T."/>
            <person name="Cohen L."/>
        </authorList>
    </citation>
    <scope>NUCLEOTIDE SEQUENCE</scope>
    <source>
        <strain evidence="5">NY070348D</strain>
    </source>
</reference>
<dbReference type="GO" id="GO:0035303">
    <property type="term" value="P:regulation of dephosphorylation"/>
    <property type="evidence" value="ECO:0007669"/>
    <property type="project" value="InterPro"/>
</dbReference>
<dbReference type="GO" id="GO:0005737">
    <property type="term" value="C:cytoplasm"/>
    <property type="evidence" value="ECO:0007669"/>
    <property type="project" value="UniProtKB-SubCell"/>
</dbReference>
<dbReference type="SUPFAM" id="SSF47473">
    <property type="entry name" value="EF-hand"/>
    <property type="match status" value="2"/>
</dbReference>
<dbReference type="PROSITE" id="PS00018">
    <property type="entry name" value="EF_HAND_1"/>
    <property type="match status" value="1"/>
</dbReference>
<evidence type="ECO:0000256" key="1">
    <source>
        <dbReference type="ARBA" id="ARBA00004496"/>
    </source>
</evidence>
<organism evidence="5">
    <name type="scientific">Mucochytrium quahogii</name>
    <dbReference type="NCBI Taxonomy" id="96639"/>
    <lineage>
        <taxon>Eukaryota</taxon>
        <taxon>Sar</taxon>
        <taxon>Stramenopiles</taxon>
        <taxon>Bigyra</taxon>
        <taxon>Labyrinthulomycetes</taxon>
        <taxon>Thraustochytrida</taxon>
        <taxon>Thraustochytriidae</taxon>
        <taxon>Mucochytrium</taxon>
    </lineage>
</organism>
<dbReference type="GO" id="GO:0000226">
    <property type="term" value="P:microtubule cytoskeleton organization"/>
    <property type="evidence" value="ECO:0007669"/>
    <property type="project" value="TreeGrafter"/>
</dbReference>
<proteinExistence type="predicted"/>